<keyword evidence="3" id="KW-1185">Reference proteome</keyword>
<dbReference type="Pfam" id="PF15334">
    <property type="entry name" value="AIB"/>
    <property type="match status" value="1"/>
</dbReference>
<dbReference type="InterPro" id="IPR029286">
    <property type="entry name" value="AUNIP"/>
</dbReference>
<dbReference type="AlphaFoldDB" id="A0A8C5FLT1"/>
<evidence type="ECO:0000313" key="2">
    <source>
        <dbReference type="Ensembl" id="ENSGMOP00000046004.1"/>
    </source>
</evidence>
<name>A0A8C5FLT1_GADMO</name>
<evidence type="ECO:0000313" key="3">
    <source>
        <dbReference type="Proteomes" id="UP000694546"/>
    </source>
</evidence>
<accession>A0A8C5FLT1</accession>
<dbReference type="GeneTree" id="ENSGT00990000203802"/>
<organism evidence="2 3">
    <name type="scientific">Gadus morhua</name>
    <name type="common">Atlantic cod</name>
    <dbReference type="NCBI Taxonomy" id="8049"/>
    <lineage>
        <taxon>Eukaryota</taxon>
        <taxon>Metazoa</taxon>
        <taxon>Chordata</taxon>
        <taxon>Craniata</taxon>
        <taxon>Vertebrata</taxon>
        <taxon>Euteleostomi</taxon>
        <taxon>Actinopterygii</taxon>
        <taxon>Neopterygii</taxon>
        <taxon>Teleostei</taxon>
        <taxon>Neoteleostei</taxon>
        <taxon>Acanthomorphata</taxon>
        <taxon>Zeiogadaria</taxon>
        <taxon>Gadariae</taxon>
        <taxon>Gadiformes</taxon>
        <taxon>Gadoidei</taxon>
        <taxon>Gadidae</taxon>
        <taxon>Gadus</taxon>
    </lineage>
</organism>
<feature type="compositionally biased region" description="Low complexity" evidence="1">
    <location>
        <begin position="12"/>
        <end position="26"/>
    </location>
</feature>
<dbReference type="Ensembl" id="ENSGMOT00000031087.1">
    <property type="protein sequence ID" value="ENSGMOP00000046004.1"/>
    <property type="gene ID" value="ENSGMOG00000028269.1"/>
</dbReference>
<evidence type="ECO:0000256" key="1">
    <source>
        <dbReference type="SAM" id="MobiDB-lite"/>
    </source>
</evidence>
<feature type="compositionally biased region" description="Basic and acidic residues" evidence="1">
    <location>
        <begin position="72"/>
        <end position="82"/>
    </location>
</feature>
<sequence length="375" mass="42140">MSSSEDLHIYQTSSSISNRDSSISTTGAPGTKRKHEVVDRIPDVKSQAKAACTDVDRTGPGHQWMGQSGQKTDPKDTARHEYNSTLPWDNQCREQEAEELLSQPKRMKLHPETFSVYTVGVDPHIDELSQKPLSQFCSSQNIQKQINRIENKIPDFLPPVSQRDFALSNEERPTPGRCRDTGADIPESLTQSESGFGDVLGSAGRTSTQKPFEHTNASQINEENDQYRLTCSQTQYEPQVPATPKPLDTCTEPKSNPLKHRETDQVRATAEEHDIFPERASLKPKDSLGNKYRVPDPLPNNLHGNTIDLLFTQDSEGLRVIAHRGPRAPRNPLKDHTNLGLTWEQGTGAQKYEVYEEEEEMLFTQDSQGNMVIKH</sequence>
<reference evidence="2" key="1">
    <citation type="submission" date="2025-08" db="UniProtKB">
        <authorList>
            <consortium name="Ensembl"/>
        </authorList>
    </citation>
    <scope>IDENTIFICATION</scope>
</reference>
<feature type="region of interest" description="Disordered" evidence="1">
    <location>
        <begin position="238"/>
        <end position="264"/>
    </location>
</feature>
<protein>
    <submittedName>
        <fullName evidence="2">Uncharacterized protein</fullName>
    </submittedName>
</protein>
<feature type="region of interest" description="Disordered" evidence="1">
    <location>
        <begin position="1"/>
        <end position="82"/>
    </location>
</feature>
<dbReference type="Proteomes" id="UP000694546">
    <property type="component" value="Chromosome 22"/>
</dbReference>
<proteinExistence type="predicted"/>
<reference evidence="2" key="2">
    <citation type="submission" date="2025-09" db="UniProtKB">
        <authorList>
            <consortium name="Ensembl"/>
        </authorList>
    </citation>
    <scope>IDENTIFICATION</scope>
</reference>